<dbReference type="InterPro" id="IPR027640">
    <property type="entry name" value="Kinesin-like_fam"/>
</dbReference>
<gene>
    <name evidence="11" type="ORF">CEUSTIGMA_g4424.t1</name>
</gene>
<evidence type="ECO:0000256" key="8">
    <source>
        <dbReference type="SAM" id="Coils"/>
    </source>
</evidence>
<dbReference type="InterPro" id="IPR036961">
    <property type="entry name" value="Kinesin_motor_dom_sf"/>
</dbReference>
<sequence length="1500" mass="163779">MRSVQLGQNHAIHGPLHTEFEKATSQERVQVFVRVRPLTPQEIAFGEVSSWTVTGLRTLNCLEDIPTPVGGKTTHNPNLPSSFTYNQVFPPDSTSDSIYTSVALPIVTASMQGYNGTVFAYGQTGSGKTYTMRSLMRKCAASIFEFIKAHPEREFLLRLSALEIYNEEVRDLMMQDNTSTAAVSHHQQQLPAAHGVHHGPSNKIMSHKSGGGSGHHLDILSAAALMEAGPPAAASNSVKGLRVQDDAFKGVHVEGLQEEGLRSAEHLEMLLTAVEAKRHVCDTKMNQNSSRSHQIVRISIESRPAALRLEVSASGRTADPTAASSSPPATSSVTISVLNLVDLAGSERLSQAALEDADREKLRQKEASNINKSLLTLGLVIRSLGEPNIRKHVPYRESKLTRILQNSLSGNSHMAIICTISPAAGSVENTRAALYFANAAKNVVMRPHVNEVTDDKTLIRRMQAEIAALKRQLSSHGPHVEAQSLTDALSAKEELVKQVAEEKEGLQRRLAGLERLILRGDGLLVKQRHSVNGSLVSLASMGSQRTESRMLSDNDEVDSATSDLHKTTPGNNHELVDQEMNRVLHAPTFLNTSSMMPPNKSGALPANSNLLTQKTTRGDRLVPAVGAVRTSWNPPSVTAEAWRGESMTRMTMMTEVDRVQPASLKSTEKAEDVHHSSHLQEDPGLKLVSTQEEVLPATHKMYNEESLLDLQKETGTQFIQHEASLSLVHYPQAPASTASISPAASSSGRPPLPSTGAYVIVSISGSPSKLGSAISGTERFYKQPLNMTTSSSLIKPVPKLNFSTLTAGPYHQGSKLGIAQSEKQPPLDDSSSSRMTDLQAELTCIKLSCSQLPDIQSAIKSLQDEMSRLEVRQKSSSALVIPAEPDREVALHSDTMLLEKLRAEVARLQATQAAGIRADQALEALQKQFRNQDNGFETADNGMDSNIGFPEENGLTENLGLDEDIPPLSHRYRQAPADSVSSSSAVTASGHVTQPLAELEEGEEEDTAASGPSVSRAPSRSLRFGGRHHVVVSPGGLTGNAQSPDHALSAASKQLLSSTVRSTTTSPLPQVPSHLQELQVNDRHALRDWYQSEVRRMRADFKASASQDVQELGTALNGLKEHNQRLEMHKRLLLGQVLKLEEELASVKLQHQGSDLKIAALISERDRAKFEAVQAKHWAKAAEAAVLSSNVATATGRMSIADVSSSHDMLKDELRTHMDPAALAPGQSMLPPERRLSIFDADDSWSAKDTPESLLPQILEAWEKLAVPLVYRSRFFLDLKEKDVFYYEMEFRRLEWKKSRIEASKGQFGGRSKELERAIQALDWEQKNLAQNLKWNFTDEERERLMQEWGVNIHTKGRKLQLVRRLWHPQTLRQAGGSQRSAELVVALSDMDACGQFLELVFGEQRLTGVKPSPLGAVVSSIVKRVSTPRNLQGVHASQAQTTISGAGTEAAMSTPRRNSLMGSFTSKLRSMSMLSKRGPQDQSILTNIPAAGSRAGDFK</sequence>
<feature type="region of interest" description="Disordered" evidence="9">
    <location>
        <begin position="1477"/>
        <end position="1500"/>
    </location>
</feature>
<name>A0A250X1L9_9CHLO</name>
<keyword evidence="12" id="KW-1185">Reference proteome</keyword>
<evidence type="ECO:0000313" key="11">
    <source>
        <dbReference type="EMBL" id="GAX76977.1"/>
    </source>
</evidence>
<dbReference type="GO" id="GO:0003777">
    <property type="term" value="F:microtubule motor activity"/>
    <property type="evidence" value="ECO:0007669"/>
    <property type="project" value="InterPro"/>
</dbReference>
<keyword evidence="4 7" id="KW-0067">ATP-binding</keyword>
<dbReference type="InterPro" id="IPR027417">
    <property type="entry name" value="P-loop_NTPase"/>
</dbReference>
<evidence type="ECO:0000313" key="12">
    <source>
        <dbReference type="Proteomes" id="UP000232323"/>
    </source>
</evidence>
<evidence type="ECO:0000256" key="4">
    <source>
        <dbReference type="ARBA" id="ARBA00022840"/>
    </source>
</evidence>
<organism evidence="11 12">
    <name type="scientific">Chlamydomonas eustigma</name>
    <dbReference type="NCBI Taxonomy" id="1157962"/>
    <lineage>
        <taxon>Eukaryota</taxon>
        <taxon>Viridiplantae</taxon>
        <taxon>Chlorophyta</taxon>
        <taxon>core chlorophytes</taxon>
        <taxon>Chlorophyceae</taxon>
        <taxon>CS clade</taxon>
        <taxon>Chlamydomonadales</taxon>
        <taxon>Chlamydomonadaceae</taxon>
        <taxon>Chlamydomonas</taxon>
    </lineage>
</organism>
<dbReference type="PANTHER" id="PTHR47968:SF75">
    <property type="entry name" value="CENTROMERE-ASSOCIATED PROTEIN E"/>
    <property type="match status" value="1"/>
</dbReference>
<reference evidence="11 12" key="1">
    <citation type="submission" date="2017-08" db="EMBL/GenBank/DDBJ databases">
        <title>Acidophilic green algal genome provides insights into adaptation to an acidic environment.</title>
        <authorList>
            <person name="Hirooka S."/>
            <person name="Hirose Y."/>
            <person name="Kanesaki Y."/>
            <person name="Higuchi S."/>
            <person name="Fujiwara T."/>
            <person name="Onuma R."/>
            <person name="Era A."/>
            <person name="Ohbayashi R."/>
            <person name="Uzuka A."/>
            <person name="Nozaki H."/>
            <person name="Yoshikawa H."/>
            <person name="Miyagishima S.Y."/>
        </authorList>
    </citation>
    <scope>NUCLEOTIDE SEQUENCE [LARGE SCALE GENOMIC DNA]</scope>
    <source>
        <strain evidence="11 12">NIES-2499</strain>
    </source>
</reference>
<dbReference type="SMART" id="SM00129">
    <property type="entry name" value="KISc"/>
    <property type="match status" value="1"/>
</dbReference>
<dbReference type="InterPro" id="IPR019821">
    <property type="entry name" value="Kinesin_motor_CS"/>
</dbReference>
<dbReference type="Gene3D" id="3.40.850.10">
    <property type="entry name" value="Kinesin motor domain"/>
    <property type="match status" value="1"/>
</dbReference>
<evidence type="ECO:0000256" key="1">
    <source>
        <dbReference type="ARBA" id="ARBA00007310"/>
    </source>
</evidence>
<dbReference type="EMBL" id="BEGY01000021">
    <property type="protein sequence ID" value="GAX76977.1"/>
    <property type="molecule type" value="Genomic_DNA"/>
</dbReference>
<feature type="compositionally biased region" description="Low complexity" evidence="9">
    <location>
        <begin position="979"/>
        <end position="989"/>
    </location>
</feature>
<evidence type="ECO:0000256" key="9">
    <source>
        <dbReference type="SAM" id="MobiDB-lite"/>
    </source>
</evidence>
<feature type="binding site" evidence="7">
    <location>
        <begin position="122"/>
        <end position="129"/>
    </location>
    <ligand>
        <name>ATP</name>
        <dbReference type="ChEBI" id="CHEBI:30616"/>
    </ligand>
</feature>
<dbReference type="Pfam" id="PF00225">
    <property type="entry name" value="Kinesin"/>
    <property type="match status" value="2"/>
</dbReference>
<dbReference type="Proteomes" id="UP000232323">
    <property type="component" value="Unassembled WGS sequence"/>
</dbReference>
<proteinExistence type="inferred from homology"/>
<accession>A0A250X1L9</accession>
<dbReference type="GO" id="GO:0008017">
    <property type="term" value="F:microtubule binding"/>
    <property type="evidence" value="ECO:0007669"/>
    <property type="project" value="InterPro"/>
</dbReference>
<comment type="similarity">
    <text evidence="1">Belongs to the TRAFAC class myosin-kinesin ATPase superfamily. Kinesin family. KIN-7 subfamily.</text>
</comment>
<dbReference type="STRING" id="1157962.A0A250X1L9"/>
<comment type="caution">
    <text evidence="11">The sequence shown here is derived from an EMBL/GenBank/DDBJ whole genome shotgun (WGS) entry which is preliminary data.</text>
</comment>
<feature type="domain" description="Kinesin motor" evidence="10">
    <location>
        <begin position="28"/>
        <end position="443"/>
    </location>
</feature>
<evidence type="ECO:0000259" key="10">
    <source>
        <dbReference type="PROSITE" id="PS50067"/>
    </source>
</evidence>
<dbReference type="PRINTS" id="PR00380">
    <property type="entry name" value="KINESINHEAVY"/>
</dbReference>
<dbReference type="PROSITE" id="PS00411">
    <property type="entry name" value="KINESIN_MOTOR_1"/>
    <property type="match status" value="1"/>
</dbReference>
<protein>
    <recommendedName>
        <fullName evidence="10">Kinesin motor domain-containing protein</fullName>
    </recommendedName>
</protein>
<dbReference type="GO" id="GO:0005524">
    <property type="term" value="F:ATP binding"/>
    <property type="evidence" value="ECO:0007669"/>
    <property type="project" value="UniProtKB-UniRule"/>
</dbReference>
<evidence type="ECO:0000256" key="3">
    <source>
        <dbReference type="ARBA" id="ARBA00022741"/>
    </source>
</evidence>
<dbReference type="GO" id="GO:0005874">
    <property type="term" value="C:microtubule"/>
    <property type="evidence" value="ECO:0007669"/>
    <property type="project" value="UniProtKB-KW"/>
</dbReference>
<evidence type="ECO:0000256" key="5">
    <source>
        <dbReference type="ARBA" id="ARBA00023054"/>
    </source>
</evidence>
<keyword evidence="3 7" id="KW-0547">Nucleotide-binding</keyword>
<evidence type="ECO:0000256" key="7">
    <source>
        <dbReference type="PROSITE-ProRule" id="PRU00283"/>
    </source>
</evidence>
<keyword evidence="5 8" id="KW-0175">Coiled coil</keyword>
<feature type="coiled-coil region" evidence="8">
    <location>
        <begin position="452"/>
        <end position="516"/>
    </location>
</feature>
<dbReference type="PROSITE" id="PS50067">
    <property type="entry name" value="KINESIN_MOTOR_2"/>
    <property type="match status" value="1"/>
</dbReference>
<feature type="region of interest" description="Disordered" evidence="9">
    <location>
        <begin position="934"/>
        <end position="1022"/>
    </location>
</feature>
<keyword evidence="6 7" id="KW-0505">Motor protein</keyword>
<feature type="compositionally biased region" description="Acidic residues" evidence="9">
    <location>
        <begin position="998"/>
        <end position="1007"/>
    </location>
</feature>
<dbReference type="OrthoDB" id="3176171at2759"/>
<dbReference type="InterPro" id="IPR001752">
    <property type="entry name" value="Kinesin_motor_dom"/>
</dbReference>
<dbReference type="Pfam" id="PF11995">
    <property type="entry name" value="DUF3490"/>
    <property type="match status" value="1"/>
</dbReference>
<keyword evidence="2" id="KW-0493">Microtubule</keyword>
<evidence type="ECO:0000256" key="2">
    <source>
        <dbReference type="ARBA" id="ARBA00022701"/>
    </source>
</evidence>
<dbReference type="GO" id="GO:0007018">
    <property type="term" value="P:microtubule-based movement"/>
    <property type="evidence" value="ECO:0007669"/>
    <property type="project" value="InterPro"/>
</dbReference>
<dbReference type="SUPFAM" id="SSF52540">
    <property type="entry name" value="P-loop containing nucleoside triphosphate hydrolases"/>
    <property type="match status" value="1"/>
</dbReference>
<dbReference type="InterPro" id="IPR021881">
    <property type="entry name" value="NACK_C"/>
</dbReference>
<evidence type="ECO:0000256" key="6">
    <source>
        <dbReference type="ARBA" id="ARBA00023175"/>
    </source>
</evidence>
<dbReference type="PANTHER" id="PTHR47968">
    <property type="entry name" value="CENTROMERE PROTEIN E"/>
    <property type="match status" value="1"/>
</dbReference>